<dbReference type="Pfam" id="PF03140">
    <property type="entry name" value="DUF247"/>
    <property type="match status" value="1"/>
</dbReference>
<dbReference type="Gramene" id="Mp3g00910.1">
    <property type="protein sequence ID" value="Mp3g00910.1.cds1"/>
    <property type="gene ID" value="Mp3g00910"/>
</dbReference>
<name>A0A2R6XNG4_MARPO</name>
<evidence type="ECO:0000256" key="1">
    <source>
        <dbReference type="SAM" id="Coils"/>
    </source>
</evidence>
<feature type="transmembrane region" description="Helical" evidence="2">
    <location>
        <begin position="481"/>
        <end position="510"/>
    </location>
</feature>
<accession>A0A2R6XNG4</accession>
<dbReference type="Proteomes" id="UP000244005">
    <property type="component" value="Unassembled WGS sequence"/>
</dbReference>
<gene>
    <name evidence="3" type="ORF">MARPO_0007s0087</name>
</gene>
<keyword evidence="4" id="KW-1185">Reference proteome</keyword>
<dbReference type="OMA" id="HASANPM"/>
<dbReference type="OrthoDB" id="2356035at2759"/>
<keyword evidence="2" id="KW-0472">Membrane</keyword>
<evidence type="ECO:0000256" key="2">
    <source>
        <dbReference type="SAM" id="Phobius"/>
    </source>
</evidence>
<keyword evidence="2" id="KW-0812">Transmembrane</keyword>
<sequence>MSNDPHKQIIAQLSQEDEDDSSVRIFRLPKYIRQRQNHILQLDFEPQELFVGFYKHTALDTENDVMNVDCSKLAIAREICRGPIPSAPPTTVITSSPVRTPKSEVWRDFVSSLDEALKEARRQYYRLESDVTSIDRENGVVALDALFIVAFLRCSYSFQDTWGYDFDRVFRRCSFNAQRFALLHDLLMLENQVPMCLLSAVLNQLSKGSEGRDLRSDLYHLLEWFVIKVYPFHHGTKVNEDHEPQLRQHMKNYHKHGIDSFVDCYHLLDCAYLAICGPLSSCTPSSSNRYLGDLVDLPCFKPSSIGAPYSHAGPSQNAFKIPSATTLRRMGITVTVNEDSLTMNKIKFERRYLHSYVLLVPKLIMHDHTASVFKNLALYEQIQDSGANGHRGEMRTYLFLMTCLLDSVQDVRLLINRRVVVDQVGSAETVCKQWNQLCEGLYIPSNPPEYWRKIQKRISELERSRPNRWVAEIRERNCSSFVLFISFLILSLVVISTYVSAIFQVLAYALM</sequence>
<reference evidence="4" key="1">
    <citation type="journal article" date="2017" name="Cell">
        <title>Insights into land plant evolution garnered from the Marchantia polymorpha genome.</title>
        <authorList>
            <person name="Bowman J.L."/>
            <person name="Kohchi T."/>
            <person name="Yamato K.T."/>
            <person name="Jenkins J."/>
            <person name="Shu S."/>
            <person name="Ishizaki K."/>
            <person name="Yamaoka S."/>
            <person name="Nishihama R."/>
            <person name="Nakamura Y."/>
            <person name="Berger F."/>
            <person name="Adam C."/>
            <person name="Aki S.S."/>
            <person name="Althoff F."/>
            <person name="Araki T."/>
            <person name="Arteaga-Vazquez M.A."/>
            <person name="Balasubrmanian S."/>
            <person name="Barry K."/>
            <person name="Bauer D."/>
            <person name="Boehm C.R."/>
            <person name="Briginshaw L."/>
            <person name="Caballero-Perez J."/>
            <person name="Catarino B."/>
            <person name="Chen F."/>
            <person name="Chiyoda S."/>
            <person name="Chovatia M."/>
            <person name="Davies K.M."/>
            <person name="Delmans M."/>
            <person name="Demura T."/>
            <person name="Dierschke T."/>
            <person name="Dolan L."/>
            <person name="Dorantes-Acosta A.E."/>
            <person name="Eklund D.M."/>
            <person name="Florent S.N."/>
            <person name="Flores-Sandoval E."/>
            <person name="Fujiyama A."/>
            <person name="Fukuzawa H."/>
            <person name="Galik B."/>
            <person name="Grimanelli D."/>
            <person name="Grimwood J."/>
            <person name="Grossniklaus U."/>
            <person name="Hamada T."/>
            <person name="Haseloff J."/>
            <person name="Hetherington A.J."/>
            <person name="Higo A."/>
            <person name="Hirakawa Y."/>
            <person name="Hundley H.N."/>
            <person name="Ikeda Y."/>
            <person name="Inoue K."/>
            <person name="Inoue S.I."/>
            <person name="Ishida S."/>
            <person name="Jia Q."/>
            <person name="Kakita M."/>
            <person name="Kanazawa T."/>
            <person name="Kawai Y."/>
            <person name="Kawashima T."/>
            <person name="Kennedy M."/>
            <person name="Kinose K."/>
            <person name="Kinoshita T."/>
            <person name="Kohara Y."/>
            <person name="Koide E."/>
            <person name="Komatsu K."/>
            <person name="Kopischke S."/>
            <person name="Kubo M."/>
            <person name="Kyozuka J."/>
            <person name="Lagercrantz U."/>
            <person name="Lin S.S."/>
            <person name="Lindquist E."/>
            <person name="Lipzen A.M."/>
            <person name="Lu C.W."/>
            <person name="De Luna E."/>
            <person name="Martienssen R.A."/>
            <person name="Minamino N."/>
            <person name="Mizutani M."/>
            <person name="Mizutani M."/>
            <person name="Mochizuki N."/>
            <person name="Monte I."/>
            <person name="Mosher R."/>
            <person name="Nagasaki H."/>
            <person name="Nakagami H."/>
            <person name="Naramoto S."/>
            <person name="Nishitani K."/>
            <person name="Ohtani M."/>
            <person name="Okamoto T."/>
            <person name="Okumura M."/>
            <person name="Phillips J."/>
            <person name="Pollak B."/>
            <person name="Reinders A."/>
            <person name="Rovekamp M."/>
            <person name="Sano R."/>
            <person name="Sawa S."/>
            <person name="Schmid M.W."/>
            <person name="Shirakawa M."/>
            <person name="Solano R."/>
            <person name="Spunde A."/>
            <person name="Suetsugu N."/>
            <person name="Sugano S."/>
            <person name="Sugiyama A."/>
            <person name="Sun R."/>
            <person name="Suzuki Y."/>
            <person name="Takenaka M."/>
            <person name="Takezawa D."/>
            <person name="Tomogane H."/>
            <person name="Tsuzuki M."/>
            <person name="Ueda T."/>
            <person name="Umeda M."/>
            <person name="Ward J.M."/>
            <person name="Watanabe Y."/>
            <person name="Yazaki K."/>
            <person name="Yokoyama R."/>
            <person name="Yoshitake Y."/>
            <person name="Yotsui I."/>
            <person name="Zachgo S."/>
            <person name="Schmutz J."/>
        </authorList>
    </citation>
    <scope>NUCLEOTIDE SEQUENCE [LARGE SCALE GENOMIC DNA]</scope>
    <source>
        <strain evidence="4">Tak-1</strain>
    </source>
</reference>
<proteinExistence type="predicted"/>
<dbReference type="AlphaFoldDB" id="A0A2R6XNG4"/>
<keyword evidence="2" id="KW-1133">Transmembrane helix</keyword>
<dbReference type="PANTHER" id="PTHR31549:SF25">
    <property type="entry name" value="PROTEIN, PUTATIVE (DUF247)-RELATED"/>
    <property type="match status" value="1"/>
</dbReference>
<organism evidence="3 4">
    <name type="scientific">Marchantia polymorpha</name>
    <name type="common">Common liverwort</name>
    <name type="synonym">Marchantia aquatica</name>
    <dbReference type="NCBI Taxonomy" id="3197"/>
    <lineage>
        <taxon>Eukaryota</taxon>
        <taxon>Viridiplantae</taxon>
        <taxon>Streptophyta</taxon>
        <taxon>Embryophyta</taxon>
        <taxon>Marchantiophyta</taxon>
        <taxon>Marchantiopsida</taxon>
        <taxon>Marchantiidae</taxon>
        <taxon>Marchantiales</taxon>
        <taxon>Marchantiaceae</taxon>
        <taxon>Marchantia</taxon>
    </lineage>
</organism>
<evidence type="ECO:0000313" key="3">
    <source>
        <dbReference type="EMBL" id="PTQ47647.1"/>
    </source>
</evidence>
<protein>
    <submittedName>
        <fullName evidence="3">Uncharacterized protein</fullName>
    </submittedName>
</protein>
<evidence type="ECO:0000313" key="4">
    <source>
        <dbReference type="Proteomes" id="UP000244005"/>
    </source>
</evidence>
<dbReference type="PANTHER" id="PTHR31549">
    <property type="entry name" value="PROTEIN, PUTATIVE (DUF247)-RELATED-RELATED"/>
    <property type="match status" value="1"/>
</dbReference>
<feature type="coiled-coil region" evidence="1">
    <location>
        <begin position="110"/>
        <end position="137"/>
    </location>
</feature>
<dbReference type="InterPro" id="IPR004158">
    <property type="entry name" value="DUF247_pln"/>
</dbReference>
<dbReference type="EMBL" id="KZ772679">
    <property type="protein sequence ID" value="PTQ47647.1"/>
    <property type="molecule type" value="Genomic_DNA"/>
</dbReference>
<keyword evidence="1" id="KW-0175">Coiled coil</keyword>